<dbReference type="Gene3D" id="3.40.50.300">
    <property type="entry name" value="P-loop containing nucleotide triphosphate hydrolases"/>
    <property type="match status" value="1"/>
</dbReference>
<gene>
    <name evidence="11" type="primary">tsaE</name>
    <name evidence="11" type="ORF">ACFO0A_09855</name>
</gene>
<evidence type="ECO:0000313" key="11">
    <source>
        <dbReference type="EMBL" id="MFC4295356.1"/>
    </source>
</evidence>
<reference evidence="12" key="1">
    <citation type="journal article" date="2019" name="Int. J. Syst. Evol. Microbiol.">
        <title>The Global Catalogue of Microorganisms (GCM) 10K type strain sequencing project: providing services to taxonomists for standard genome sequencing and annotation.</title>
        <authorList>
            <consortium name="The Broad Institute Genomics Platform"/>
            <consortium name="The Broad Institute Genome Sequencing Center for Infectious Disease"/>
            <person name="Wu L."/>
            <person name="Ma J."/>
        </authorList>
    </citation>
    <scope>NUCLEOTIDE SEQUENCE [LARGE SCALE GENOMIC DNA]</scope>
    <source>
        <strain evidence="12">CGMCC 1.12989</strain>
    </source>
</reference>
<evidence type="ECO:0000256" key="10">
    <source>
        <dbReference type="ARBA" id="ARBA00032441"/>
    </source>
</evidence>
<evidence type="ECO:0000256" key="6">
    <source>
        <dbReference type="ARBA" id="ARBA00022723"/>
    </source>
</evidence>
<keyword evidence="4" id="KW-0963">Cytoplasm</keyword>
<evidence type="ECO:0000313" key="12">
    <source>
        <dbReference type="Proteomes" id="UP001595828"/>
    </source>
</evidence>
<dbReference type="InterPro" id="IPR027417">
    <property type="entry name" value="P-loop_NTPase"/>
</dbReference>
<keyword evidence="6" id="KW-0479">Metal-binding</keyword>
<dbReference type="Pfam" id="PF02367">
    <property type="entry name" value="TsaE"/>
    <property type="match status" value="1"/>
</dbReference>
<dbReference type="InterPro" id="IPR003442">
    <property type="entry name" value="T6A_TsaE"/>
</dbReference>
<comment type="subcellular location">
    <subcellularLocation>
        <location evidence="1">Cytoplasm</location>
    </subcellularLocation>
</comment>
<keyword evidence="9" id="KW-0460">Magnesium</keyword>
<comment type="similarity">
    <text evidence="2">Belongs to the TsaE family.</text>
</comment>
<sequence length="154" mass="16587">MSDKARVNLPDTQASAEFGRRIAKALRPGDVVALSGGLGAGKTTLARAIIAALGYDGEVPSPSFAIIECYDPPALRLPVVHADFYRLSNPREVRELGLDDYRQNAALIAEWPEHAGGFADEPGCLAIELEPADEGRIAIVRAGCDWLEREGWTT</sequence>
<evidence type="ECO:0000256" key="7">
    <source>
        <dbReference type="ARBA" id="ARBA00022741"/>
    </source>
</evidence>
<keyword evidence="8" id="KW-0067">ATP-binding</keyword>
<protein>
    <recommendedName>
        <fullName evidence="3">tRNA threonylcarbamoyladenosine biosynthesis protein TsaE</fullName>
    </recommendedName>
    <alternativeName>
        <fullName evidence="10">t(6)A37 threonylcarbamoyladenosine biosynthesis protein TsaE</fullName>
    </alternativeName>
</protein>
<organism evidence="11 12">
    <name type="scientific">Novosphingobium tardum</name>
    <dbReference type="NCBI Taxonomy" id="1538021"/>
    <lineage>
        <taxon>Bacteria</taxon>
        <taxon>Pseudomonadati</taxon>
        <taxon>Pseudomonadota</taxon>
        <taxon>Alphaproteobacteria</taxon>
        <taxon>Sphingomonadales</taxon>
        <taxon>Sphingomonadaceae</taxon>
        <taxon>Novosphingobium</taxon>
    </lineage>
</organism>
<evidence type="ECO:0000256" key="8">
    <source>
        <dbReference type="ARBA" id="ARBA00022840"/>
    </source>
</evidence>
<evidence type="ECO:0000256" key="4">
    <source>
        <dbReference type="ARBA" id="ARBA00022490"/>
    </source>
</evidence>
<evidence type="ECO:0000256" key="1">
    <source>
        <dbReference type="ARBA" id="ARBA00004496"/>
    </source>
</evidence>
<dbReference type="Proteomes" id="UP001595828">
    <property type="component" value="Unassembled WGS sequence"/>
</dbReference>
<accession>A0ABV8RPP9</accession>
<keyword evidence="5" id="KW-0819">tRNA processing</keyword>
<name>A0ABV8RPP9_9SPHN</name>
<dbReference type="RefSeq" id="WP_379538835.1">
    <property type="nucleotide sequence ID" value="NZ_JBHSDR010000006.1"/>
</dbReference>
<dbReference type="EMBL" id="JBHSDR010000006">
    <property type="protein sequence ID" value="MFC4295356.1"/>
    <property type="molecule type" value="Genomic_DNA"/>
</dbReference>
<keyword evidence="12" id="KW-1185">Reference proteome</keyword>
<dbReference type="PANTHER" id="PTHR33540:SF2">
    <property type="entry name" value="TRNA THREONYLCARBAMOYLADENOSINE BIOSYNTHESIS PROTEIN TSAE"/>
    <property type="match status" value="1"/>
</dbReference>
<comment type="caution">
    <text evidence="11">The sequence shown here is derived from an EMBL/GenBank/DDBJ whole genome shotgun (WGS) entry which is preliminary data.</text>
</comment>
<proteinExistence type="inferred from homology"/>
<dbReference type="SUPFAM" id="SSF52540">
    <property type="entry name" value="P-loop containing nucleoside triphosphate hydrolases"/>
    <property type="match status" value="1"/>
</dbReference>
<dbReference type="PANTHER" id="PTHR33540">
    <property type="entry name" value="TRNA THREONYLCARBAMOYLADENOSINE BIOSYNTHESIS PROTEIN TSAE"/>
    <property type="match status" value="1"/>
</dbReference>
<dbReference type="NCBIfam" id="TIGR00150">
    <property type="entry name" value="T6A_YjeE"/>
    <property type="match status" value="1"/>
</dbReference>
<evidence type="ECO:0000256" key="5">
    <source>
        <dbReference type="ARBA" id="ARBA00022694"/>
    </source>
</evidence>
<evidence type="ECO:0000256" key="9">
    <source>
        <dbReference type="ARBA" id="ARBA00022842"/>
    </source>
</evidence>
<evidence type="ECO:0000256" key="2">
    <source>
        <dbReference type="ARBA" id="ARBA00007599"/>
    </source>
</evidence>
<evidence type="ECO:0000256" key="3">
    <source>
        <dbReference type="ARBA" id="ARBA00019010"/>
    </source>
</evidence>
<keyword evidence="7" id="KW-0547">Nucleotide-binding</keyword>